<name>A0A2P6TJD6_CHLSO</name>
<dbReference type="AlphaFoldDB" id="A0A2P6TJD6"/>
<keyword evidence="4" id="KW-1185">Reference proteome</keyword>
<reference evidence="3 4" key="1">
    <citation type="journal article" date="2018" name="Plant J.">
        <title>Genome sequences of Chlorella sorokiniana UTEX 1602 and Micractinium conductrix SAG 241.80: implications to maltose excretion by a green alga.</title>
        <authorList>
            <person name="Arriola M.B."/>
            <person name="Velmurugan N."/>
            <person name="Zhang Y."/>
            <person name="Plunkett M.H."/>
            <person name="Hondzo H."/>
            <person name="Barney B.M."/>
        </authorList>
    </citation>
    <scope>NUCLEOTIDE SEQUENCE [LARGE SCALE GENOMIC DNA]</scope>
    <source>
        <strain evidence="4">UTEX 1602</strain>
    </source>
</reference>
<evidence type="ECO:0000256" key="2">
    <source>
        <dbReference type="SAM" id="SignalP"/>
    </source>
</evidence>
<feature type="chain" id="PRO_5015179854" evidence="2">
    <location>
        <begin position="21"/>
        <end position="189"/>
    </location>
</feature>
<keyword evidence="2" id="KW-0732">Signal</keyword>
<feature type="signal peptide" evidence="2">
    <location>
        <begin position="1"/>
        <end position="20"/>
    </location>
</feature>
<comment type="caution">
    <text evidence="3">The sequence shown here is derived from an EMBL/GenBank/DDBJ whole genome shotgun (WGS) entry which is preliminary data.</text>
</comment>
<accession>A0A2P6TJD6</accession>
<sequence>MPRLLLLLAALLACTALSGAATRDKDDSYHLKPINTLGRKLMQTDAVCCLFGNNGNPPECSQQDVNSPDARNTSQSGLVNVNGVYVNLGCIQVVANVQACVTIGTLIAQPTSAAQPATTAQPAPADTTTATAQPATSNTNTATASTLPVGDTAADPAAPGGTATDTTGSTTSGTTGLVSGVTSDTASTP</sequence>
<evidence type="ECO:0000256" key="1">
    <source>
        <dbReference type="SAM" id="MobiDB-lite"/>
    </source>
</evidence>
<proteinExistence type="predicted"/>
<evidence type="ECO:0000313" key="4">
    <source>
        <dbReference type="Proteomes" id="UP000239899"/>
    </source>
</evidence>
<feature type="region of interest" description="Disordered" evidence="1">
    <location>
        <begin position="117"/>
        <end position="189"/>
    </location>
</feature>
<evidence type="ECO:0000313" key="3">
    <source>
        <dbReference type="EMBL" id="PRW39322.1"/>
    </source>
</evidence>
<organism evidence="3 4">
    <name type="scientific">Chlorella sorokiniana</name>
    <name type="common">Freshwater green alga</name>
    <dbReference type="NCBI Taxonomy" id="3076"/>
    <lineage>
        <taxon>Eukaryota</taxon>
        <taxon>Viridiplantae</taxon>
        <taxon>Chlorophyta</taxon>
        <taxon>core chlorophytes</taxon>
        <taxon>Trebouxiophyceae</taxon>
        <taxon>Chlorellales</taxon>
        <taxon>Chlorellaceae</taxon>
        <taxon>Chlorella clade</taxon>
        <taxon>Chlorella</taxon>
    </lineage>
</organism>
<gene>
    <name evidence="3" type="ORF">C2E21_7076</name>
</gene>
<dbReference type="OrthoDB" id="10575545at2759"/>
<protein>
    <submittedName>
        <fullName evidence="3">Uncharacterized protein</fullName>
    </submittedName>
</protein>
<dbReference type="EMBL" id="LHPG02000014">
    <property type="protein sequence ID" value="PRW39322.1"/>
    <property type="molecule type" value="Genomic_DNA"/>
</dbReference>
<dbReference type="Proteomes" id="UP000239899">
    <property type="component" value="Unassembled WGS sequence"/>
</dbReference>